<name>A0A0E9T5B2_ANGAN</name>
<reference evidence="1" key="1">
    <citation type="submission" date="2014-11" db="EMBL/GenBank/DDBJ databases">
        <authorList>
            <person name="Amaro Gonzalez C."/>
        </authorList>
    </citation>
    <scope>NUCLEOTIDE SEQUENCE</scope>
</reference>
<accession>A0A0E9T5B2</accession>
<protein>
    <submittedName>
        <fullName evidence="1">Uncharacterized protein</fullName>
    </submittedName>
</protein>
<dbReference type="EMBL" id="GBXM01059783">
    <property type="protein sequence ID" value="JAH48794.1"/>
    <property type="molecule type" value="Transcribed_RNA"/>
</dbReference>
<organism evidence="1">
    <name type="scientific">Anguilla anguilla</name>
    <name type="common">European freshwater eel</name>
    <name type="synonym">Muraena anguilla</name>
    <dbReference type="NCBI Taxonomy" id="7936"/>
    <lineage>
        <taxon>Eukaryota</taxon>
        <taxon>Metazoa</taxon>
        <taxon>Chordata</taxon>
        <taxon>Craniata</taxon>
        <taxon>Vertebrata</taxon>
        <taxon>Euteleostomi</taxon>
        <taxon>Actinopterygii</taxon>
        <taxon>Neopterygii</taxon>
        <taxon>Teleostei</taxon>
        <taxon>Anguilliformes</taxon>
        <taxon>Anguillidae</taxon>
        <taxon>Anguilla</taxon>
    </lineage>
</organism>
<sequence>MYVKPASNSLCTTECRSKTNH</sequence>
<reference evidence="1" key="2">
    <citation type="journal article" date="2015" name="Fish Shellfish Immunol.">
        <title>Early steps in the European eel (Anguilla anguilla)-Vibrio vulnificus interaction in the gills: Role of the RtxA13 toxin.</title>
        <authorList>
            <person name="Callol A."/>
            <person name="Pajuelo D."/>
            <person name="Ebbesson L."/>
            <person name="Teles M."/>
            <person name="MacKenzie S."/>
            <person name="Amaro C."/>
        </authorList>
    </citation>
    <scope>NUCLEOTIDE SEQUENCE</scope>
</reference>
<dbReference type="AlphaFoldDB" id="A0A0E9T5B2"/>
<proteinExistence type="predicted"/>
<evidence type="ECO:0000313" key="1">
    <source>
        <dbReference type="EMBL" id="JAH48794.1"/>
    </source>
</evidence>